<dbReference type="PANTHER" id="PTHR34182:SF1">
    <property type="entry name" value="PROTEIN-EXPORT MEMBRANE PROTEIN SECG"/>
    <property type="match status" value="1"/>
</dbReference>
<reference evidence="11" key="2">
    <citation type="submission" date="2022-10" db="EMBL/GenBank/DDBJ databases">
        <authorList>
            <person name="Aronson H.S."/>
        </authorList>
    </citation>
    <scope>NUCLEOTIDE SEQUENCE</scope>
    <source>
        <strain evidence="11">RS19-109</strain>
    </source>
</reference>
<dbReference type="AlphaFoldDB" id="A0A9X4MGH2"/>
<dbReference type="EMBL" id="JAPHEH010000001">
    <property type="protein sequence ID" value="MDG4475093.1"/>
    <property type="molecule type" value="Genomic_DNA"/>
</dbReference>
<keyword evidence="3 10" id="KW-0813">Transport</keyword>
<dbReference type="GO" id="GO:0009306">
    <property type="term" value="P:protein secretion"/>
    <property type="evidence" value="ECO:0007669"/>
    <property type="project" value="UniProtKB-UniRule"/>
</dbReference>
<keyword evidence="8 10" id="KW-0811">Translocation</keyword>
<feature type="transmembrane region" description="Helical" evidence="10">
    <location>
        <begin position="54"/>
        <end position="73"/>
    </location>
</feature>
<keyword evidence="12" id="KW-1185">Reference proteome</keyword>
<dbReference type="NCBIfam" id="TIGR00810">
    <property type="entry name" value="secG"/>
    <property type="match status" value="1"/>
</dbReference>
<evidence type="ECO:0000256" key="8">
    <source>
        <dbReference type="ARBA" id="ARBA00023010"/>
    </source>
</evidence>
<dbReference type="GO" id="GO:0065002">
    <property type="term" value="P:intracellular protein transmembrane transport"/>
    <property type="evidence" value="ECO:0007669"/>
    <property type="project" value="TreeGrafter"/>
</dbReference>
<evidence type="ECO:0000256" key="3">
    <source>
        <dbReference type="ARBA" id="ARBA00022448"/>
    </source>
</evidence>
<evidence type="ECO:0000256" key="5">
    <source>
        <dbReference type="ARBA" id="ARBA00022692"/>
    </source>
</evidence>
<proteinExistence type="inferred from homology"/>
<dbReference type="Proteomes" id="UP001154240">
    <property type="component" value="Unassembled WGS sequence"/>
</dbReference>
<reference evidence="11" key="1">
    <citation type="journal article" date="2022" name="bioRxiv">
        <title>Thiovibrio frasassiensisgen. nov., sp. nov., an autotrophic, elemental sulfur disproportionating bacterium isolated from sulfidic karst sediment, and proposal of Thiovibrionaceae fam. nov.</title>
        <authorList>
            <person name="Aronson H."/>
            <person name="Thomas C."/>
            <person name="Bhattacharyya M."/>
            <person name="Eckstein S."/>
            <person name="Jensen S."/>
            <person name="Barco R."/>
            <person name="Macalady J."/>
            <person name="Amend J."/>
        </authorList>
    </citation>
    <scope>NUCLEOTIDE SEQUENCE</scope>
    <source>
        <strain evidence="11">RS19-109</strain>
    </source>
</reference>
<comment type="caution">
    <text evidence="11">The sequence shown here is derived from an EMBL/GenBank/DDBJ whole genome shotgun (WGS) entry which is preliminary data.</text>
</comment>
<comment type="subcellular location">
    <subcellularLocation>
        <location evidence="1 10">Cell membrane</location>
        <topology evidence="1 10">Multi-pass membrane protein</topology>
    </subcellularLocation>
</comment>
<dbReference type="GO" id="GO:0043952">
    <property type="term" value="P:protein transport by the Sec complex"/>
    <property type="evidence" value="ECO:0007669"/>
    <property type="project" value="TreeGrafter"/>
</dbReference>
<comment type="similarity">
    <text evidence="2 10">Belongs to the SecG family.</text>
</comment>
<dbReference type="PANTHER" id="PTHR34182">
    <property type="entry name" value="PROTEIN-EXPORT MEMBRANE PROTEIN SECG"/>
    <property type="match status" value="1"/>
</dbReference>
<sequence length="114" mass="11784">MITLLTVVHILICLFLIVIVLLQHGKGADMGAAFGGSSQTVFGTEGPLPLLNKITTWAAVFFMVTSISLAYMSSRTGDGSVMKEVVAPVAEPHNAPIPLPAADGAAPQVPAQGK</sequence>
<evidence type="ECO:0000256" key="9">
    <source>
        <dbReference type="ARBA" id="ARBA00023136"/>
    </source>
</evidence>
<evidence type="ECO:0000313" key="11">
    <source>
        <dbReference type="EMBL" id="MDG4475093.1"/>
    </source>
</evidence>
<keyword evidence="9 10" id="KW-0472">Membrane</keyword>
<keyword evidence="7 10" id="KW-1133">Transmembrane helix</keyword>
<comment type="function">
    <text evidence="10">Involved in protein export. Participates in an early event of protein translocation.</text>
</comment>
<accession>A0A9X4MGH2</accession>
<keyword evidence="6 10" id="KW-0653">Protein transport</keyword>
<dbReference type="PRINTS" id="PR01651">
    <property type="entry name" value="SECGEXPORT"/>
</dbReference>
<evidence type="ECO:0000256" key="2">
    <source>
        <dbReference type="ARBA" id="ARBA00008445"/>
    </source>
</evidence>
<gene>
    <name evidence="11" type="primary">secG</name>
    <name evidence="11" type="ORF">OLX77_02825</name>
</gene>
<organism evidence="11 12">
    <name type="scientific">Thiovibrio frasassiensis</name>
    <dbReference type="NCBI Taxonomy" id="2984131"/>
    <lineage>
        <taxon>Bacteria</taxon>
        <taxon>Pseudomonadati</taxon>
        <taxon>Thermodesulfobacteriota</taxon>
        <taxon>Desulfobulbia</taxon>
        <taxon>Desulfobulbales</taxon>
        <taxon>Thiovibrionaceae</taxon>
        <taxon>Thiovibrio</taxon>
    </lineage>
</organism>
<dbReference type="Pfam" id="PF03840">
    <property type="entry name" value="SecG"/>
    <property type="match status" value="1"/>
</dbReference>
<evidence type="ECO:0000256" key="6">
    <source>
        <dbReference type="ARBA" id="ARBA00022927"/>
    </source>
</evidence>
<evidence type="ECO:0000256" key="7">
    <source>
        <dbReference type="ARBA" id="ARBA00022989"/>
    </source>
</evidence>
<keyword evidence="5 10" id="KW-0812">Transmembrane</keyword>
<dbReference type="GO" id="GO:0015450">
    <property type="term" value="F:protein-transporting ATPase activity"/>
    <property type="evidence" value="ECO:0007669"/>
    <property type="project" value="UniProtKB-UniRule"/>
</dbReference>
<protein>
    <recommendedName>
        <fullName evidence="10">Protein-export membrane protein SecG</fullName>
    </recommendedName>
</protein>
<comment type="caution">
    <text evidence="10">Lacks conserved residue(s) required for the propagation of feature annotation.</text>
</comment>
<dbReference type="GO" id="GO:0005886">
    <property type="term" value="C:plasma membrane"/>
    <property type="evidence" value="ECO:0007669"/>
    <property type="project" value="UniProtKB-SubCell"/>
</dbReference>
<dbReference type="RefSeq" id="WP_307632069.1">
    <property type="nucleotide sequence ID" value="NZ_JAPHEH010000001.1"/>
</dbReference>
<dbReference type="InterPro" id="IPR004692">
    <property type="entry name" value="SecG"/>
</dbReference>
<evidence type="ECO:0000256" key="1">
    <source>
        <dbReference type="ARBA" id="ARBA00004651"/>
    </source>
</evidence>
<evidence type="ECO:0000256" key="10">
    <source>
        <dbReference type="RuleBase" id="RU365087"/>
    </source>
</evidence>
<name>A0A9X4MGH2_9BACT</name>
<keyword evidence="4 10" id="KW-1003">Cell membrane</keyword>
<evidence type="ECO:0000313" key="12">
    <source>
        <dbReference type="Proteomes" id="UP001154240"/>
    </source>
</evidence>
<evidence type="ECO:0000256" key="4">
    <source>
        <dbReference type="ARBA" id="ARBA00022475"/>
    </source>
</evidence>